<evidence type="ECO:0000259" key="3">
    <source>
        <dbReference type="PROSITE" id="PS50977"/>
    </source>
</evidence>
<keyword evidence="1 2" id="KW-0238">DNA-binding</keyword>
<dbReference type="SUPFAM" id="SSF48498">
    <property type="entry name" value="Tetracyclin repressor-like, C-terminal domain"/>
    <property type="match status" value="1"/>
</dbReference>
<evidence type="ECO:0000256" key="2">
    <source>
        <dbReference type="PROSITE-ProRule" id="PRU00335"/>
    </source>
</evidence>
<dbReference type="GO" id="GO:0003677">
    <property type="term" value="F:DNA binding"/>
    <property type="evidence" value="ECO:0007669"/>
    <property type="project" value="UniProtKB-UniRule"/>
</dbReference>
<gene>
    <name evidence="4" type="ORF">C7M51_03040</name>
</gene>
<dbReference type="OrthoDB" id="9816296at2"/>
<dbReference type="InterPro" id="IPR009057">
    <property type="entry name" value="Homeodomain-like_sf"/>
</dbReference>
<dbReference type="InterPro" id="IPR001647">
    <property type="entry name" value="HTH_TetR"/>
</dbReference>
<dbReference type="Proteomes" id="UP000464053">
    <property type="component" value="Chromosome"/>
</dbReference>
<dbReference type="Gene3D" id="1.10.357.10">
    <property type="entry name" value="Tetracycline Repressor, domain 2"/>
    <property type="match status" value="1"/>
</dbReference>
<evidence type="ECO:0000256" key="1">
    <source>
        <dbReference type="ARBA" id="ARBA00023125"/>
    </source>
</evidence>
<dbReference type="PROSITE" id="PS50977">
    <property type="entry name" value="HTH_TETR_2"/>
    <property type="match status" value="1"/>
</dbReference>
<name>A0A6P1Q2Z8_9GAMM</name>
<protein>
    <recommendedName>
        <fullName evidence="3">HTH tetR-type domain-containing protein</fullName>
    </recommendedName>
</protein>
<organism evidence="4 5">
    <name type="scientific">Mixta intestinalis</name>
    <dbReference type="NCBI Taxonomy" id="1615494"/>
    <lineage>
        <taxon>Bacteria</taxon>
        <taxon>Pseudomonadati</taxon>
        <taxon>Pseudomonadota</taxon>
        <taxon>Gammaproteobacteria</taxon>
        <taxon>Enterobacterales</taxon>
        <taxon>Erwiniaceae</taxon>
        <taxon>Mixta</taxon>
    </lineage>
</organism>
<dbReference type="InterPro" id="IPR036271">
    <property type="entry name" value="Tet_transcr_reg_TetR-rel_C_sf"/>
</dbReference>
<dbReference type="AlphaFoldDB" id="A0A6P1Q2Z8"/>
<dbReference type="SUPFAM" id="SSF46689">
    <property type="entry name" value="Homeodomain-like"/>
    <property type="match status" value="1"/>
</dbReference>
<reference evidence="4 5" key="1">
    <citation type="submission" date="2018-03" db="EMBL/GenBank/DDBJ databases">
        <title>Pantoea intestinalis SRCM103226 isolated form the mealworm.</title>
        <authorList>
            <person name="Jeong D.-Y."/>
            <person name="Kim J.W."/>
        </authorList>
    </citation>
    <scope>NUCLEOTIDE SEQUENCE [LARGE SCALE GENOMIC DNA]</scope>
    <source>
        <strain evidence="4 5">SRCM103226</strain>
    </source>
</reference>
<proteinExistence type="predicted"/>
<dbReference type="RefSeq" id="WP_160622511.1">
    <property type="nucleotide sequence ID" value="NZ_CP028271.1"/>
</dbReference>
<keyword evidence="5" id="KW-1185">Reference proteome</keyword>
<dbReference type="Pfam" id="PF00440">
    <property type="entry name" value="TetR_N"/>
    <property type="match status" value="1"/>
</dbReference>
<dbReference type="EMBL" id="CP028271">
    <property type="protein sequence ID" value="QHM72722.1"/>
    <property type="molecule type" value="Genomic_DNA"/>
</dbReference>
<evidence type="ECO:0000313" key="4">
    <source>
        <dbReference type="EMBL" id="QHM72722.1"/>
    </source>
</evidence>
<accession>A0A6P1Q2Z8</accession>
<feature type="DNA-binding region" description="H-T-H motif" evidence="2">
    <location>
        <begin position="30"/>
        <end position="49"/>
    </location>
</feature>
<sequence>MSYLKADARAELLIDATRILIEKEGYAAVTARKIAQASGAAIGHINRHFTSLNQLKCQAFLAIVNEKVLEHQAASAAREGIESVLALLIKPDKEQHKIELWREISILSQQDKELHEIFVYALRLWHRSVSNTIERGMRQKLLRCHDTAAATAWRLIAQTLGQDSLAMHGMLNGEPDIVESNLLHMIRLELQPTTDIL</sequence>
<dbReference type="KEGG" id="mint:C7M51_03040"/>
<feature type="domain" description="HTH tetR-type" evidence="3">
    <location>
        <begin position="7"/>
        <end position="67"/>
    </location>
</feature>
<evidence type="ECO:0000313" key="5">
    <source>
        <dbReference type="Proteomes" id="UP000464053"/>
    </source>
</evidence>